<feature type="compositionally biased region" description="Basic and acidic residues" evidence="1">
    <location>
        <begin position="250"/>
        <end position="259"/>
    </location>
</feature>
<feature type="compositionally biased region" description="Basic residues" evidence="1">
    <location>
        <begin position="368"/>
        <end position="377"/>
    </location>
</feature>
<evidence type="ECO:0000256" key="2">
    <source>
        <dbReference type="SAM" id="SignalP"/>
    </source>
</evidence>
<dbReference type="OrthoDB" id="270970at2759"/>
<evidence type="ECO:0000259" key="3">
    <source>
        <dbReference type="PROSITE" id="PS50004"/>
    </source>
</evidence>
<dbReference type="Gene3D" id="2.60.40.150">
    <property type="entry name" value="C2 domain"/>
    <property type="match status" value="1"/>
</dbReference>
<dbReference type="CDD" id="cd00030">
    <property type="entry name" value="C2"/>
    <property type="match status" value="1"/>
</dbReference>
<feature type="chain" id="PRO_5029583829" description="C2 domain-containing protein" evidence="2">
    <location>
        <begin position="20"/>
        <end position="471"/>
    </location>
</feature>
<gene>
    <name evidence="4" type="ORF">GIB67_002720</name>
</gene>
<keyword evidence="5" id="KW-1185">Reference proteome</keyword>
<dbReference type="Pfam" id="PF00168">
    <property type="entry name" value="C2"/>
    <property type="match status" value="1"/>
</dbReference>
<proteinExistence type="predicted"/>
<dbReference type="PANTHER" id="PTHR47042">
    <property type="entry name" value="C2 DOMAIN-CONTAINING PROTEIN-LIKE"/>
    <property type="match status" value="1"/>
</dbReference>
<dbReference type="PROSITE" id="PS50004">
    <property type="entry name" value="C2"/>
    <property type="match status" value="1"/>
</dbReference>
<dbReference type="SUPFAM" id="SSF49562">
    <property type="entry name" value="C2 domain (Calcium/lipid-binding domain, CaLB)"/>
    <property type="match status" value="1"/>
</dbReference>
<dbReference type="AlphaFoldDB" id="A0A7J7LJL9"/>
<dbReference type="InterPro" id="IPR035892">
    <property type="entry name" value="C2_domain_sf"/>
</dbReference>
<dbReference type="EMBL" id="JACGCM010002238">
    <property type="protein sequence ID" value="KAF6142856.1"/>
    <property type="molecule type" value="Genomic_DNA"/>
</dbReference>
<keyword evidence="2" id="KW-0732">Signal</keyword>
<evidence type="ECO:0000256" key="1">
    <source>
        <dbReference type="SAM" id="MobiDB-lite"/>
    </source>
</evidence>
<feature type="compositionally biased region" description="Polar residues" evidence="1">
    <location>
        <begin position="164"/>
        <end position="178"/>
    </location>
</feature>
<evidence type="ECO:0000313" key="4">
    <source>
        <dbReference type="EMBL" id="KAF6142856.1"/>
    </source>
</evidence>
<reference evidence="4 5" key="1">
    <citation type="journal article" date="2020" name="IScience">
        <title>Genome Sequencing of the Endangered Kingdonia uniflora (Circaeasteraceae, Ranunculales) Reveals Potential Mechanisms of Evolutionary Specialization.</title>
        <authorList>
            <person name="Sun Y."/>
            <person name="Deng T."/>
            <person name="Zhang A."/>
            <person name="Moore M.J."/>
            <person name="Landis J.B."/>
            <person name="Lin N."/>
            <person name="Zhang H."/>
            <person name="Zhang X."/>
            <person name="Huang J."/>
            <person name="Zhang X."/>
            <person name="Sun H."/>
            <person name="Wang H."/>
        </authorList>
    </citation>
    <scope>NUCLEOTIDE SEQUENCE [LARGE SCALE GENOMIC DNA]</scope>
    <source>
        <strain evidence="4">TB1705</strain>
        <tissue evidence="4">Leaf</tissue>
    </source>
</reference>
<dbReference type="InterPro" id="IPR000008">
    <property type="entry name" value="C2_dom"/>
</dbReference>
<name>A0A7J7LJL9_9MAGN</name>
<dbReference type="SMART" id="SM00239">
    <property type="entry name" value="C2"/>
    <property type="match status" value="1"/>
</dbReference>
<evidence type="ECO:0000313" key="5">
    <source>
        <dbReference type="Proteomes" id="UP000541444"/>
    </source>
</evidence>
<feature type="domain" description="C2" evidence="3">
    <location>
        <begin position="5"/>
        <end position="123"/>
    </location>
</feature>
<feature type="signal peptide" evidence="2">
    <location>
        <begin position="1"/>
        <end position="19"/>
    </location>
</feature>
<comment type="caution">
    <text evidence="4">The sequence shown here is derived from an EMBL/GenBank/DDBJ whole genome shotgun (WGS) entry which is preliminary data.</text>
</comment>
<feature type="region of interest" description="Disordered" evidence="1">
    <location>
        <begin position="146"/>
        <end position="183"/>
    </location>
</feature>
<dbReference type="PANTHER" id="PTHR47042:SF4">
    <property type="entry name" value="OS02G0313700 PROTEIN"/>
    <property type="match status" value="1"/>
</dbReference>
<feature type="region of interest" description="Disordered" evidence="1">
    <location>
        <begin position="198"/>
        <end position="294"/>
    </location>
</feature>
<dbReference type="InterPro" id="IPR052847">
    <property type="entry name" value="Ext_Synaptotagmin/KAHRP-like"/>
</dbReference>
<feature type="compositionally biased region" description="Low complexity" evidence="1">
    <location>
        <begin position="384"/>
        <end position="395"/>
    </location>
</feature>
<feature type="compositionally biased region" description="Basic and acidic residues" evidence="1">
    <location>
        <begin position="146"/>
        <end position="163"/>
    </location>
</feature>
<organism evidence="4 5">
    <name type="scientific">Kingdonia uniflora</name>
    <dbReference type="NCBI Taxonomy" id="39325"/>
    <lineage>
        <taxon>Eukaryota</taxon>
        <taxon>Viridiplantae</taxon>
        <taxon>Streptophyta</taxon>
        <taxon>Embryophyta</taxon>
        <taxon>Tracheophyta</taxon>
        <taxon>Spermatophyta</taxon>
        <taxon>Magnoliopsida</taxon>
        <taxon>Ranunculales</taxon>
        <taxon>Circaeasteraceae</taxon>
        <taxon>Kingdonia</taxon>
    </lineage>
</organism>
<accession>A0A7J7LJL9</accession>
<sequence length="471" mass="53084">MLVVISPFLLLETWFTVDEKDPIAYAKVEVIEAADMKPSDMNGLADPYVKGQLGPYRFRTKTQKKTLAPKWLEEFKIPICTWDSPNVLALEVRDKDYLVDDTLGDCSINISDLRSGQRQDIWLPLKNIKIGRLHLAVTVLDVDGKEGEHTHYDEPLKKEERTDYVQSESAQRASNPNISLEKDPKIADDFEPINIEGQEQTGIWVHHPGSDVSKMWEPRKRKSKRSDINIHKENKDAIDSPRTNYNPNSRSDENAEGSRKVKPLNVVRRSLRNIGSTFHRSPRNEDHNLSGEISPSPRVNLHAINERGTVVNFIVDDDLFGATNGSKESKEILSHTERNEGHNPTKGHMKGMGKSILKHAERSAHGLKHVLSRKSSNKSRMDSESTSTELENTNSSDEESQLSSMQYTPKDALVPVDSTPTPTPVLDRSVESHEHKKQNDQIGATGSELPPKSTYIEERDMEVPPNVVGRD</sequence>
<dbReference type="Proteomes" id="UP000541444">
    <property type="component" value="Unassembled WGS sequence"/>
</dbReference>
<protein>
    <recommendedName>
        <fullName evidence="3">C2 domain-containing protein</fullName>
    </recommendedName>
</protein>
<feature type="compositionally biased region" description="Basic and acidic residues" evidence="1">
    <location>
        <begin position="225"/>
        <end position="239"/>
    </location>
</feature>
<feature type="region of interest" description="Disordered" evidence="1">
    <location>
        <begin position="368"/>
        <end position="471"/>
    </location>
</feature>
<feature type="compositionally biased region" description="Basic and acidic residues" evidence="1">
    <location>
        <begin position="428"/>
        <end position="439"/>
    </location>
</feature>